<dbReference type="CDD" id="cd03451">
    <property type="entry name" value="FkbR2"/>
    <property type="match status" value="1"/>
</dbReference>
<proteinExistence type="predicted"/>
<dbReference type="AlphaFoldDB" id="A0A6J6WEU6"/>
<dbReference type="InterPro" id="IPR048274">
    <property type="entry name" value="MC_hydratase"/>
</dbReference>
<dbReference type="EMBL" id="CAFAAG010000002">
    <property type="protein sequence ID" value="CAB4783632.1"/>
    <property type="molecule type" value="Genomic_DNA"/>
</dbReference>
<dbReference type="GO" id="GO:0016829">
    <property type="term" value="F:lyase activity"/>
    <property type="evidence" value="ECO:0007669"/>
    <property type="project" value="InterPro"/>
</dbReference>
<dbReference type="PANTHER" id="PTHR43664">
    <property type="entry name" value="MONOAMINE OXIDASE-RELATED"/>
    <property type="match status" value="1"/>
</dbReference>
<organism evidence="1">
    <name type="scientific">freshwater metagenome</name>
    <dbReference type="NCBI Taxonomy" id="449393"/>
    <lineage>
        <taxon>unclassified sequences</taxon>
        <taxon>metagenomes</taxon>
        <taxon>ecological metagenomes</taxon>
    </lineage>
</organism>
<name>A0A6J6WEU6_9ZZZZ</name>
<dbReference type="PANTHER" id="PTHR43664:SF1">
    <property type="entry name" value="BETA-METHYLMALYL-COA DEHYDRATASE"/>
    <property type="match status" value="1"/>
</dbReference>
<dbReference type="Gene3D" id="3.10.129.10">
    <property type="entry name" value="Hotdog Thioesterase"/>
    <property type="match status" value="1"/>
</dbReference>
<accession>A0A6J6WEU6</accession>
<dbReference type="SUPFAM" id="SSF54637">
    <property type="entry name" value="Thioesterase/thiol ester dehydrase-isomerase"/>
    <property type="match status" value="1"/>
</dbReference>
<dbReference type="InterPro" id="IPR052342">
    <property type="entry name" value="MCH/BMMD"/>
</dbReference>
<reference evidence="1" key="1">
    <citation type="submission" date="2020-05" db="EMBL/GenBank/DDBJ databases">
        <authorList>
            <person name="Chiriac C."/>
            <person name="Salcher M."/>
            <person name="Ghai R."/>
            <person name="Kavagutti S V."/>
        </authorList>
    </citation>
    <scope>NUCLEOTIDE SEQUENCE</scope>
</reference>
<gene>
    <name evidence="1" type="ORF">UFOPK2975_00066</name>
</gene>
<evidence type="ECO:0000313" key="1">
    <source>
        <dbReference type="EMBL" id="CAB4783632.1"/>
    </source>
</evidence>
<sequence>MARIINARDTRFGGFLEDYEVGDRYIHWPGKTITQAEDHMFCMITMAASPIHVDSNYASTEMSGGHNLVVGSFIYSLLLGMSVPDISGRAIANLGVEKLLHTAPMYHGDTLYGETTIVHARSSKSRPATGIMTVETTGYNQDKKVVCTFMRSVLLPKRAEG</sequence>
<protein>
    <submittedName>
        <fullName evidence="1">Unannotated protein</fullName>
    </submittedName>
</protein>
<dbReference type="InterPro" id="IPR029069">
    <property type="entry name" value="HotDog_dom_sf"/>
</dbReference>
<dbReference type="Pfam" id="PF19315">
    <property type="entry name" value="MC_hydratase"/>
    <property type="match status" value="1"/>
</dbReference>